<name>A0ACC2SXK2_9FUNG</name>
<keyword evidence="2" id="KW-1185">Reference proteome</keyword>
<organism evidence="1 2">
    <name type="scientific">Entomophthora muscae</name>
    <dbReference type="NCBI Taxonomy" id="34485"/>
    <lineage>
        <taxon>Eukaryota</taxon>
        <taxon>Fungi</taxon>
        <taxon>Fungi incertae sedis</taxon>
        <taxon>Zoopagomycota</taxon>
        <taxon>Entomophthoromycotina</taxon>
        <taxon>Entomophthoromycetes</taxon>
        <taxon>Entomophthorales</taxon>
        <taxon>Entomophthoraceae</taxon>
        <taxon>Entomophthora</taxon>
    </lineage>
</organism>
<accession>A0ACC2SXK2</accession>
<gene>
    <name evidence="1" type="ORF">DSO57_1002995</name>
</gene>
<evidence type="ECO:0000313" key="2">
    <source>
        <dbReference type="Proteomes" id="UP001165960"/>
    </source>
</evidence>
<proteinExistence type="predicted"/>
<comment type="caution">
    <text evidence="1">The sequence shown here is derived from an EMBL/GenBank/DDBJ whole genome shotgun (WGS) entry which is preliminary data.</text>
</comment>
<evidence type="ECO:0000313" key="1">
    <source>
        <dbReference type="EMBL" id="KAJ9067081.1"/>
    </source>
</evidence>
<reference evidence="1" key="1">
    <citation type="submission" date="2022-04" db="EMBL/GenBank/DDBJ databases">
        <title>Genome of the entomopathogenic fungus Entomophthora muscae.</title>
        <authorList>
            <person name="Elya C."/>
            <person name="Lovett B.R."/>
            <person name="Lee E."/>
            <person name="Macias A.M."/>
            <person name="Hajek A.E."/>
            <person name="De Bivort B.L."/>
            <person name="Kasson M.T."/>
            <person name="De Fine Licht H.H."/>
            <person name="Stajich J.E."/>
        </authorList>
    </citation>
    <scope>NUCLEOTIDE SEQUENCE</scope>
    <source>
        <strain evidence="1">Berkeley</strain>
    </source>
</reference>
<dbReference type="EMBL" id="QTSX02004267">
    <property type="protein sequence ID" value="KAJ9067081.1"/>
    <property type="molecule type" value="Genomic_DNA"/>
</dbReference>
<dbReference type="Proteomes" id="UP001165960">
    <property type="component" value="Unassembled WGS sequence"/>
</dbReference>
<protein>
    <submittedName>
        <fullName evidence="1">Uncharacterized protein</fullName>
    </submittedName>
</protein>
<sequence length="70" mass="7854">MVPNSRPWSFLGQSASYIIKLAPILWWTLPASLAAPHPKPSNASAYDWLPENNPDTSYHTHNIQQVLEPS</sequence>